<dbReference type="AlphaFoldDB" id="A0AA88HQL1"/>
<dbReference type="InterPro" id="IPR013525">
    <property type="entry name" value="ABC2_TM"/>
</dbReference>
<dbReference type="InterPro" id="IPR003593">
    <property type="entry name" value="AAA+_ATPase"/>
</dbReference>
<feature type="transmembrane region" description="Helical" evidence="8">
    <location>
        <begin position="461"/>
        <end position="483"/>
    </location>
</feature>
<evidence type="ECO:0000256" key="7">
    <source>
        <dbReference type="SAM" id="MobiDB-lite"/>
    </source>
</evidence>
<organism evidence="11 12">
    <name type="scientific">Artemia franciscana</name>
    <name type="common">Brine shrimp</name>
    <name type="synonym">Artemia sanfranciscana</name>
    <dbReference type="NCBI Taxonomy" id="6661"/>
    <lineage>
        <taxon>Eukaryota</taxon>
        <taxon>Metazoa</taxon>
        <taxon>Ecdysozoa</taxon>
        <taxon>Arthropoda</taxon>
        <taxon>Crustacea</taxon>
        <taxon>Branchiopoda</taxon>
        <taxon>Anostraca</taxon>
        <taxon>Artemiidae</taxon>
        <taxon>Artemia</taxon>
    </lineage>
</organism>
<proteinExistence type="predicted"/>
<evidence type="ECO:0000256" key="8">
    <source>
        <dbReference type="SAM" id="Phobius"/>
    </source>
</evidence>
<evidence type="ECO:0000259" key="10">
    <source>
        <dbReference type="PROSITE" id="PS51012"/>
    </source>
</evidence>
<feature type="transmembrane region" description="Helical" evidence="8">
    <location>
        <begin position="726"/>
        <end position="750"/>
    </location>
</feature>
<dbReference type="GO" id="GO:0016887">
    <property type="term" value="F:ATP hydrolysis activity"/>
    <property type="evidence" value="ECO:0007669"/>
    <property type="project" value="InterPro"/>
</dbReference>
<feature type="transmembrane region" description="Helical" evidence="8">
    <location>
        <begin position="691"/>
        <end position="720"/>
    </location>
</feature>
<dbReference type="GO" id="GO:0005524">
    <property type="term" value="F:ATP binding"/>
    <property type="evidence" value="ECO:0007669"/>
    <property type="project" value="UniProtKB-KW"/>
</dbReference>
<feature type="compositionally biased region" description="Polar residues" evidence="7">
    <location>
        <begin position="402"/>
        <end position="426"/>
    </location>
</feature>
<dbReference type="Pfam" id="PF00005">
    <property type="entry name" value="ABC_tran"/>
    <property type="match status" value="1"/>
</dbReference>
<evidence type="ECO:0000313" key="11">
    <source>
        <dbReference type="EMBL" id="KAK2709922.1"/>
    </source>
</evidence>
<comment type="caution">
    <text evidence="11">The sequence shown here is derived from an EMBL/GenBank/DDBJ whole genome shotgun (WGS) entry which is preliminary data.</text>
</comment>
<feature type="domain" description="ABC transporter" evidence="9">
    <location>
        <begin position="7"/>
        <end position="241"/>
    </location>
</feature>
<evidence type="ECO:0000256" key="4">
    <source>
        <dbReference type="ARBA" id="ARBA00022840"/>
    </source>
</evidence>
<protein>
    <submittedName>
        <fullName evidence="11">Uncharacterized protein</fullName>
    </submittedName>
</protein>
<evidence type="ECO:0000256" key="2">
    <source>
        <dbReference type="ARBA" id="ARBA00022692"/>
    </source>
</evidence>
<evidence type="ECO:0000313" key="12">
    <source>
        <dbReference type="Proteomes" id="UP001187531"/>
    </source>
</evidence>
<dbReference type="InterPro" id="IPR047817">
    <property type="entry name" value="ABC2_TM_bact-type"/>
</dbReference>
<keyword evidence="12" id="KW-1185">Reference proteome</keyword>
<keyword evidence="6 8" id="KW-0472">Membrane</keyword>
<keyword evidence="2 8" id="KW-0812">Transmembrane</keyword>
<gene>
    <name evidence="11" type="ORF">QYM36_013563</name>
</gene>
<evidence type="ECO:0000256" key="6">
    <source>
        <dbReference type="ARBA" id="ARBA00023136"/>
    </source>
</evidence>
<dbReference type="InterPro" id="IPR027417">
    <property type="entry name" value="P-loop_NTPase"/>
</dbReference>
<feature type="transmembrane region" description="Helical" evidence="8">
    <location>
        <begin position="757"/>
        <end position="778"/>
    </location>
</feature>
<dbReference type="PROSITE" id="PS00211">
    <property type="entry name" value="ABC_TRANSPORTER_1"/>
    <property type="match status" value="1"/>
</dbReference>
<dbReference type="SUPFAM" id="SSF52540">
    <property type="entry name" value="P-loop containing nucleoside triphosphate hydrolases"/>
    <property type="match status" value="1"/>
</dbReference>
<dbReference type="Pfam" id="PF12698">
    <property type="entry name" value="ABC2_membrane_3"/>
    <property type="match status" value="1"/>
</dbReference>
<dbReference type="EMBL" id="JAVRJZ010000017">
    <property type="protein sequence ID" value="KAK2709922.1"/>
    <property type="molecule type" value="Genomic_DNA"/>
</dbReference>
<feature type="compositionally biased region" description="Basic and acidic residues" evidence="7">
    <location>
        <begin position="371"/>
        <end position="380"/>
    </location>
</feature>
<dbReference type="InterPro" id="IPR003439">
    <property type="entry name" value="ABC_transporter-like_ATP-bd"/>
</dbReference>
<dbReference type="GO" id="GO:0016020">
    <property type="term" value="C:membrane"/>
    <property type="evidence" value="ECO:0007669"/>
    <property type="project" value="UniProtKB-SubCell"/>
</dbReference>
<keyword evidence="3" id="KW-0547">Nucleotide-binding</keyword>
<dbReference type="CDD" id="cd03230">
    <property type="entry name" value="ABC_DR_subfamily_A"/>
    <property type="match status" value="1"/>
</dbReference>
<dbReference type="PANTHER" id="PTHR43038:SF3">
    <property type="entry name" value="ABC TRANSPORTER G FAMILY MEMBER 20 ISOFORM X1"/>
    <property type="match status" value="1"/>
</dbReference>
<dbReference type="SMART" id="SM00382">
    <property type="entry name" value="AAA"/>
    <property type="match status" value="1"/>
</dbReference>
<feature type="transmembrane region" description="Helical" evidence="8">
    <location>
        <begin position="816"/>
        <end position="838"/>
    </location>
</feature>
<keyword evidence="5 8" id="KW-1133">Transmembrane helix</keyword>
<dbReference type="InterPro" id="IPR017871">
    <property type="entry name" value="ABC_transporter-like_CS"/>
</dbReference>
<dbReference type="Gene3D" id="3.40.50.300">
    <property type="entry name" value="P-loop containing nucleotide triphosphate hydrolases"/>
    <property type="match status" value="1"/>
</dbReference>
<name>A0AA88HQL1_ARTSF</name>
<evidence type="ECO:0000256" key="1">
    <source>
        <dbReference type="ARBA" id="ARBA00004141"/>
    </source>
</evidence>
<feature type="domain" description="ABC transmembrane type-2" evidence="10">
    <location>
        <begin position="605"/>
        <end position="843"/>
    </location>
</feature>
<dbReference type="GO" id="GO:0140359">
    <property type="term" value="F:ABC-type transporter activity"/>
    <property type="evidence" value="ECO:0007669"/>
    <property type="project" value="InterPro"/>
</dbReference>
<feature type="region of interest" description="Disordered" evidence="7">
    <location>
        <begin position="365"/>
        <end position="439"/>
    </location>
</feature>
<dbReference type="Proteomes" id="UP001187531">
    <property type="component" value="Unassembled WGS sequence"/>
</dbReference>
<reference evidence="11" key="1">
    <citation type="submission" date="2023-07" db="EMBL/GenBank/DDBJ databases">
        <title>Chromosome-level genome assembly of Artemia franciscana.</title>
        <authorList>
            <person name="Jo E."/>
        </authorList>
    </citation>
    <scope>NUCLEOTIDE SEQUENCE</scope>
    <source>
        <tissue evidence="11">Whole body</tissue>
    </source>
</reference>
<dbReference type="PANTHER" id="PTHR43038">
    <property type="entry name" value="ATP-BINDING CASSETTE, SUB-FAMILY H, MEMBER 1"/>
    <property type="match status" value="1"/>
</dbReference>
<sequence length="845" mass="94099">MAIVDAVYVRNAVKSYGVGKKRSHVLKSLDMTLRKGTIYGLLGASGCGKTTLLSCIVGRRRLDSGEILVFGGEPGTKQSGIPGRRVGYMPQELALYGEFTISETLEYFGRIYSLPKDFVKVQKEFLRKLLDLPDGNRYVKTLSGGQQRRVSFAVALFHEPELLILDEPTVGVDPLLRQSIWDHLVSLVREQHKTVIITTHYIEEARQANTIGMMRSGRLLAEESPQTLLSIYNLPSLEDVFLRLCMVDVSSKNNAATISVITDGVDNPAFAGLRSVSFRTSKNADGQEEEDSQKNMKHLIKYKQSLSGMNVAPTDLNKGYWKKSDSVYTPEEKGIVGLTFSPSGDNLYDPCTDKDQNLLSDELAHQCSQSSRKDNRKTETADASPVPGHNFRLNRSEENLFRPSSTPSLDQRSHSDNSSAASTPGQKTKKNNRSPYRFSLPSAHRSSALIRKNVMQTFRNIGVFLFVFLLPAVEAILFCLAIGNDPTYLKVAVVNDEFPNATQGMDCPFFDDCTYEYYSCRFLRHIDNQTIVKIPYPTVDLAQEAAKKGDVWAVIHMPQNFTDEIMVRNSQGSDSDMETIIGSQISVNMDWTNQQISLIIQRRLMDAFEDFQKDILTTCELEEAAGTLPLQFINPIYGEPNPSFMHFMAPGVILTILYFIAVALTAAVFINERKQGLLDRSLVAGVTMTEVLFAHLANQLMTLIGQTVLVLVTIFVVFQVPCNGNIMTVSALSLLQGLCGMCFGLLISCLCDEETSAIHFAVGSFYPNLLLSGVMWPIEGMPTFMREFSYFLPQTYAVESMRNVIARGWDVDNPEVYLGVVCSVSWALGLLFLSAAVIRIRKYTG</sequence>
<keyword evidence="4" id="KW-0067">ATP-binding</keyword>
<dbReference type="PROSITE" id="PS50893">
    <property type="entry name" value="ABC_TRANSPORTER_2"/>
    <property type="match status" value="1"/>
</dbReference>
<feature type="transmembrane region" description="Helical" evidence="8">
    <location>
        <begin position="647"/>
        <end position="670"/>
    </location>
</feature>
<comment type="subcellular location">
    <subcellularLocation>
        <location evidence="1">Membrane</location>
        <topology evidence="1">Multi-pass membrane protein</topology>
    </subcellularLocation>
</comment>
<evidence type="ECO:0000259" key="9">
    <source>
        <dbReference type="PROSITE" id="PS50893"/>
    </source>
</evidence>
<dbReference type="PROSITE" id="PS51012">
    <property type="entry name" value="ABC_TM2"/>
    <property type="match status" value="1"/>
</dbReference>
<evidence type="ECO:0000256" key="3">
    <source>
        <dbReference type="ARBA" id="ARBA00022741"/>
    </source>
</evidence>
<evidence type="ECO:0000256" key="5">
    <source>
        <dbReference type="ARBA" id="ARBA00022989"/>
    </source>
</evidence>
<accession>A0AA88HQL1</accession>